<dbReference type="Gene3D" id="3.30.70.270">
    <property type="match status" value="1"/>
</dbReference>
<reference evidence="4 5" key="1">
    <citation type="journal article" date="2018" name="Mol. Plant Microbe Interact.">
        <title>Taxonomically Different Co-Microsymbionts of a Relict Legume, Oxytropis popoviana, Have Complementary Sets of Symbiotic Genes and Together Increase the Efficiency of Plant Nodulation.</title>
        <authorList>
            <person name="Safronova V."/>
            <person name="Belimov A."/>
            <person name="Sazanova A."/>
            <person name="Chirak E."/>
            <person name="Verkhozina A."/>
            <person name="Kuznetsova I."/>
            <person name="Andronov E."/>
            <person name="Puhalsky J."/>
            <person name="Tikhonovich I."/>
        </authorList>
    </citation>
    <scope>NUCLEOTIDE SEQUENCE [LARGE SCALE GENOMIC DNA]</scope>
    <source>
        <strain evidence="4 5">Opo-235</strain>
    </source>
</reference>
<dbReference type="InterPro" id="IPR000160">
    <property type="entry name" value="GGDEF_dom"/>
</dbReference>
<dbReference type="InterPro" id="IPR043128">
    <property type="entry name" value="Rev_trsase/Diguanyl_cyclase"/>
</dbReference>
<dbReference type="CDD" id="cd01948">
    <property type="entry name" value="EAL"/>
    <property type="match status" value="1"/>
</dbReference>
<dbReference type="Proteomes" id="UP000275436">
    <property type="component" value="Unassembled WGS sequence"/>
</dbReference>
<dbReference type="SUPFAM" id="SSF141868">
    <property type="entry name" value="EAL domain-like"/>
    <property type="match status" value="1"/>
</dbReference>
<feature type="transmembrane region" description="Helical" evidence="1">
    <location>
        <begin position="71"/>
        <end position="89"/>
    </location>
</feature>
<keyword evidence="1" id="KW-0472">Membrane</keyword>
<dbReference type="PANTHER" id="PTHR44757:SF2">
    <property type="entry name" value="BIOFILM ARCHITECTURE MAINTENANCE PROTEIN MBAA"/>
    <property type="match status" value="1"/>
</dbReference>
<dbReference type="PROSITE" id="PS50883">
    <property type="entry name" value="EAL"/>
    <property type="match status" value="1"/>
</dbReference>
<sequence length="659" mass="71777">MQRLSARFGELLAGDLRVFGGPSTTEPLAGRIRAEQVNIVLRNTPLGMVANILNAATLVMALWGSSDQTNAVLWATVIIVAAGFVGLRARSSFQSVKPRSVSRRTTQNLVRNAFLFGIWWGALPVLFFSGATSAAQVVITCLSAGMIAGGAASFSTIPIAAVAYTLPIFVGSAIAIVWVEGAVNLPVAVLIVSYAITLFRAVLAHAVEFTRRFILQAESENTIRRDTLTRLPNRFSFNERLENALVDAKQFDQNCALLLFNLNGFDKVNDRFGRAMADALLVEVAARLRKSTRETDGIARLEGDEFAIIATRDTRPDQIRSLAKQIIDAVRAPFLIEGREIYCRASIGIALAPTDGLDANQLLRCVDTALYRAKTLGAGSIQFFSASDDEAAARRHALERDLASALANDQLWLAFQPFLDLGSDRIRGFEALLRWQHPTLGAISPSEFICIAEETGLIHSIGHWAVKTACLAAARWPRDLRVSVNLSVVQLKNRALLDGIVVALAEAGLEPRRLEVEITETVLISNFEETISLLQSLSSLSVTVALDDFGTGYSSLTYLRKLPLSRLKIDRSFVQDMLIDADCAAIVRSLVELAHELRIEVTAEGVETPEQLDYLRRVRCDEAQGYLIGKPVRIGDIPGIAAEPFGSPGRRLHCGEGGP</sequence>
<dbReference type="InterPro" id="IPR029787">
    <property type="entry name" value="Nucleotide_cyclase"/>
</dbReference>
<proteinExistence type="predicted"/>
<dbReference type="SMART" id="SM00267">
    <property type="entry name" value="GGDEF"/>
    <property type="match status" value="1"/>
</dbReference>
<dbReference type="PROSITE" id="PS50887">
    <property type="entry name" value="GGDEF"/>
    <property type="match status" value="1"/>
</dbReference>
<accession>A0A3M9X080</accession>
<dbReference type="CDD" id="cd01949">
    <property type="entry name" value="GGDEF"/>
    <property type="match status" value="1"/>
</dbReference>
<dbReference type="EMBL" id="QKOD01000022">
    <property type="protein sequence ID" value="RNJ41275.1"/>
    <property type="molecule type" value="Genomic_DNA"/>
</dbReference>
<dbReference type="InterPro" id="IPR052155">
    <property type="entry name" value="Biofilm_reg_signaling"/>
</dbReference>
<feature type="transmembrane region" description="Helical" evidence="1">
    <location>
        <begin position="161"/>
        <end position="179"/>
    </location>
</feature>
<evidence type="ECO:0000259" key="3">
    <source>
        <dbReference type="PROSITE" id="PS50887"/>
    </source>
</evidence>
<feature type="transmembrane region" description="Helical" evidence="1">
    <location>
        <begin position="185"/>
        <end position="203"/>
    </location>
</feature>
<dbReference type="Pfam" id="PF00563">
    <property type="entry name" value="EAL"/>
    <property type="match status" value="1"/>
</dbReference>
<dbReference type="InterPro" id="IPR035919">
    <property type="entry name" value="EAL_sf"/>
</dbReference>
<evidence type="ECO:0000256" key="1">
    <source>
        <dbReference type="SAM" id="Phobius"/>
    </source>
</evidence>
<feature type="domain" description="GGDEF" evidence="3">
    <location>
        <begin position="253"/>
        <end position="386"/>
    </location>
</feature>
<protein>
    <submittedName>
        <fullName evidence="4">GGDEF-domain containing protein</fullName>
    </submittedName>
</protein>
<evidence type="ECO:0000259" key="2">
    <source>
        <dbReference type="PROSITE" id="PS50883"/>
    </source>
</evidence>
<gene>
    <name evidence="4" type="ORF">DNR46_35075</name>
</gene>
<dbReference type="NCBIfam" id="TIGR00254">
    <property type="entry name" value="GGDEF"/>
    <property type="match status" value="1"/>
</dbReference>
<feature type="transmembrane region" description="Helical" evidence="1">
    <location>
        <begin position="46"/>
        <end position="65"/>
    </location>
</feature>
<evidence type="ECO:0000313" key="4">
    <source>
        <dbReference type="EMBL" id="RNJ41275.1"/>
    </source>
</evidence>
<dbReference type="SUPFAM" id="SSF55073">
    <property type="entry name" value="Nucleotide cyclase"/>
    <property type="match status" value="1"/>
</dbReference>
<keyword evidence="1" id="KW-1133">Transmembrane helix</keyword>
<feature type="transmembrane region" description="Helical" evidence="1">
    <location>
        <begin position="109"/>
        <end position="128"/>
    </location>
</feature>
<dbReference type="Pfam" id="PF00990">
    <property type="entry name" value="GGDEF"/>
    <property type="match status" value="1"/>
</dbReference>
<feature type="domain" description="EAL" evidence="2">
    <location>
        <begin position="395"/>
        <end position="645"/>
    </location>
</feature>
<dbReference type="Gene3D" id="3.20.20.450">
    <property type="entry name" value="EAL domain"/>
    <property type="match status" value="1"/>
</dbReference>
<evidence type="ECO:0000313" key="5">
    <source>
        <dbReference type="Proteomes" id="UP000275436"/>
    </source>
</evidence>
<dbReference type="InterPro" id="IPR001633">
    <property type="entry name" value="EAL_dom"/>
</dbReference>
<name>A0A3M9X080_9HYPH</name>
<keyword evidence="1" id="KW-0812">Transmembrane</keyword>
<organism evidence="4 5">
    <name type="scientific">Mesorhizobium japonicum</name>
    <dbReference type="NCBI Taxonomy" id="2066070"/>
    <lineage>
        <taxon>Bacteria</taxon>
        <taxon>Pseudomonadati</taxon>
        <taxon>Pseudomonadota</taxon>
        <taxon>Alphaproteobacteria</taxon>
        <taxon>Hyphomicrobiales</taxon>
        <taxon>Phyllobacteriaceae</taxon>
        <taxon>Mesorhizobium</taxon>
    </lineage>
</organism>
<comment type="caution">
    <text evidence="4">The sequence shown here is derived from an EMBL/GenBank/DDBJ whole genome shotgun (WGS) entry which is preliminary data.</text>
</comment>
<dbReference type="AlphaFoldDB" id="A0A3M9X080"/>
<dbReference type="PANTHER" id="PTHR44757">
    <property type="entry name" value="DIGUANYLATE CYCLASE DGCP"/>
    <property type="match status" value="1"/>
</dbReference>
<dbReference type="SMART" id="SM00052">
    <property type="entry name" value="EAL"/>
    <property type="match status" value="1"/>
</dbReference>